<name>A0A2S0UL53_9RHOB</name>
<sequence>MGQQAFFHAPHGGADFLGIRTNRSGATEIIYDDGVARRMVWRVSGPASEARLNEALRAAVGAVRVVPTLYDELKKRSIAVERIAG</sequence>
<dbReference type="KEGG" id="geh:HYN69_08590"/>
<organism evidence="1 2">
    <name type="scientific">Paragemmobacter aquarius</name>
    <dbReference type="NCBI Taxonomy" id="2169400"/>
    <lineage>
        <taxon>Bacteria</taxon>
        <taxon>Pseudomonadati</taxon>
        <taxon>Pseudomonadota</taxon>
        <taxon>Alphaproteobacteria</taxon>
        <taxon>Rhodobacterales</taxon>
        <taxon>Paracoccaceae</taxon>
        <taxon>Paragemmobacter</taxon>
    </lineage>
</organism>
<dbReference type="EMBL" id="CP028918">
    <property type="protein sequence ID" value="AWB48559.1"/>
    <property type="molecule type" value="Genomic_DNA"/>
</dbReference>
<dbReference type="RefSeq" id="WP_108435378.1">
    <property type="nucleotide sequence ID" value="NZ_CP028918.1"/>
</dbReference>
<protein>
    <submittedName>
        <fullName evidence="1">Uncharacterized protein</fullName>
    </submittedName>
</protein>
<dbReference type="AlphaFoldDB" id="A0A2S0UL53"/>
<accession>A0A2S0UL53</accession>
<proteinExistence type="predicted"/>
<evidence type="ECO:0000313" key="1">
    <source>
        <dbReference type="EMBL" id="AWB48559.1"/>
    </source>
</evidence>
<dbReference type="OrthoDB" id="7644685at2"/>
<evidence type="ECO:0000313" key="2">
    <source>
        <dbReference type="Proteomes" id="UP000244496"/>
    </source>
</evidence>
<dbReference type="Proteomes" id="UP000244496">
    <property type="component" value="Chromosome"/>
</dbReference>
<gene>
    <name evidence="1" type="ORF">HYN69_08590</name>
</gene>
<reference evidence="1 2" key="1">
    <citation type="submission" date="2018-04" db="EMBL/GenBank/DDBJ databases">
        <title>Genome sequencing of Gemmobacter.</title>
        <authorList>
            <person name="Yi H."/>
            <person name="Baek M.-G."/>
        </authorList>
    </citation>
    <scope>NUCLEOTIDE SEQUENCE [LARGE SCALE GENOMIC DNA]</scope>
    <source>
        <strain evidence="1 2">HYN0069</strain>
    </source>
</reference>
<keyword evidence="2" id="KW-1185">Reference proteome</keyword>